<comment type="caution">
    <text evidence="1">The sequence shown here is derived from an EMBL/GenBank/DDBJ whole genome shotgun (WGS) entry which is preliminary data.</text>
</comment>
<protein>
    <submittedName>
        <fullName evidence="1">Uncharacterized protein</fullName>
    </submittedName>
</protein>
<evidence type="ECO:0000313" key="2">
    <source>
        <dbReference type="Proteomes" id="UP001055072"/>
    </source>
</evidence>
<dbReference type="Proteomes" id="UP001055072">
    <property type="component" value="Unassembled WGS sequence"/>
</dbReference>
<proteinExistence type="predicted"/>
<evidence type="ECO:0000313" key="1">
    <source>
        <dbReference type="EMBL" id="KAI0089581.1"/>
    </source>
</evidence>
<name>A0ACB8U5U4_9APHY</name>
<organism evidence="1 2">
    <name type="scientific">Irpex rosettiformis</name>
    <dbReference type="NCBI Taxonomy" id="378272"/>
    <lineage>
        <taxon>Eukaryota</taxon>
        <taxon>Fungi</taxon>
        <taxon>Dikarya</taxon>
        <taxon>Basidiomycota</taxon>
        <taxon>Agaricomycotina</taxon>
        <taxon>Agaricomycetes</taxon>
        <taxon>Polyporales</taxon>
        <taxon>Irpicaceae</taxon>
        <taxon>Irpex</taxon>
    </lineage>
</organism>
<gene>
    <name evidence="1" type="ORF">BDY19DRAFT_942980</name>
</gene>
<accession>A0ACB8U5U4</accession>
<keyword evidence="2" id="KW-1185">Reference proteome</keyword>
<dbReference type="EMBL" id="MU274910">
    <property type="protein sequence ID" value="KAI0089581.1"/>
    <property type="molecule type" value="Genomic_DNA"/>
</dbReference>
<sequence>MKFPKLSSFFKRSQSDSAISSRLESTITPPPRPSSLSAVDDLVLPLDTSNPFASELLAAGNLVQTPSVDLSSANSSSIGTVSAKGTASDVSCASSGHISAASHTVVVEVLTRRIQELEEQRPHQDTNRSTTDDQSSGVTHQELRQLNNRLSSELSNVRLTLERTIEQLSVVQTKNDRLQALFDLPILVSVFQAVLSGDNPLDALIRSVKLAVSQASDSGTASGSNPWRTLLEPVVGPRSPEDYIAQVNCTLRARRESRDWRKRAIFWKGHAREDGRHQETVTPSSSQLSDIVLQGAVCLPRANHVQDIADNKSTATRNSILVERTIEVHDPDFPAKMQVPIVSSIEQVSPSGSSSNVEARISVHSSIAAGNITTGHCDEQLPALGLSRIISSFERHQVASRSDVDVFAPVQNDTTSTHHLYGNLPPLASVTFRESYSIRSISSKKDRPEAGNLSSSPTKAGNAHRRSRISMQSNAPSSQVIGHGRREAEPGHSTSVSKNSVIELSVSANSVLAPVSELSAEVEVERVSTPPAPESTVSSTSSTDETCSPSRSRPTSSDFSFGSGSWEHLSTFINKSFSLFAADTSLPARSTALIAKDLDASCSPVATKTSPPQTDPTHEPKSTHTNTSQTASQSTSTTSTLTSTPTSSPIKKSRLPVMRKTKPKPRTTTTTSTVQSATAKFIKRLSKNISKPMLVDSTNVGVMDVRPTMTMNGPQGSPVKGRPRAGSGLRSPTSGGKKLGAVHGGKAGDRGVGGEVKRVNGKGVASV</sequence>
<reference evidence="1" key="1">
    <citation type="journal article" date="2021" name="Environ. Microbiol.">
        <title>Gene family expansions and transcriptome signatures uncover fungal adaptations to wood decay.</title>
        <authorList>
            <person name="Hage H."/>
            <person name="Miyauchi S."/>
            <person name="Viragh M."/>
            <person name="Drula E."/>
            <person name="Min B."/>
            <person name="Chaduli D."/>
            <person name="Navarro D."/>
            <person name="Favel A."/>
            <person name="Norest M."/>
            <person name="Lesage-Meessen L."/>
            <person name="Balint B."/>
            <person name="Merenyi Z."/>
            <person name="de Eugenio L."/>
            <person name="Morin E."/>
            <person name="Martinez A.T."/>
            <person name="Baldrian P."/>
            <person name="Stursova M."/>
            <person name="Martinez M.J."/>
            <person name="Novotny C."/>
            <person name="Magnuson J.K."/>
            <person name="Spatafora J.W."/>
            <person name="Maurice S."/>
            <person name="Pangilinan J."/>
            <person name="Andreopoulos W."/>
            <person name="LaButti K."/>
            <person name="Hundley H."/>
            <person name="Na H."/>
            <person name="Kuo A."/>
            <person name="Barry K."/>
            <person name="Lipzen A."/>
            <person name="Henrissat B."/>
            <person name="Riley R."/>
            <person name="Ahrendt S."/>
            <person name="Nagy L.G."/>
            <person name="Grigoriev I.V."/>
            <person name="Martin F."/>
            <person name="Rosso M.N."/>
        </authorList>
    </citation>
    <scope>NUCLEOTIDE SEQUENCE</scope>
    <source>
        <strain evidence="1">CBS 384.51</strain>
    </source>
</reference>